<feature type="transmembrane region" description="Helical" evidence="2">
    <location>
        <begin position="6"/>
        <end position="24"/>
    </location>
</feature>
<keyword evidence="4" id="KW-0808">Transferase</keyword>
<feature type="domain" description="Prepilin type IV endopeptidase peptidase" evidence="3">
    <location>
        <begin position="1"/>
        <end position="87"/>
    </location>
</feature>
<dbReference type="GO" id="GO:0032259">
    <property type="term" value="P:methylation"/>
    <property type="evidence" value="ECO:0007669"/>
    <property type="project" value="UniProtKB-KW"/>
</dbReference>
<dbReference type="Proteomes" id="UP000238916">
    <property type="component" value="Unassembled WGS sequence"/>
</dbReference>
<gene>
    <name evidence="4" type="ORF">SBF1_6760002</name>
</gene>
<dbReference type="GO" id="GO:0004190">
    <property type="term" value="F:aspartic-type endopeptidase activity"/>
    <property type="evidence" value="ECO:0007669"/>
    <property type="project" value="UniProtKB-EC"/>
</dbReference>
<keyword evidence="2" id="KW-0812">Transmembrane</keyword>
<evidence type="ECO:0000313" key="5">
    <source>
        <dbReference type="Proteomes" id="UP000238916"/>
    </source>
</evidence>
<dbReference type="Pfam" id="PF01478">
    <property type="entry name" value="Peptidase_A24"/>
    <property type="match status" value="1"/>
</dbReference>
<dbReference type="InterPro" id="IPR050882">
    <property type="entry name" value="Prepilin_peptidase/N-MTase"/>
</dbReference>
<dbReference type="EC" id="3.4.23.43" evidence="4"/>
<dbReference type="InterPro" id="IPR000045">
    <property type="entry name" value="Prepilin_IV_endopep_pep"/>
</dbReference>
<proteinExistence type="inferred from homology"/>
<keyword evidence="4" id="KW-0378">Hydrolase</keyword>
<dbReference type="GO" id="GO:0005886">
    <property type="term" value="C:plasma membrane"/>
    <property type="evidence" value="ECO:0007669"/>
    <property type="project" value="TreeGrafter"/>
</dbReference>
<protein>
    <submittedName>
        <fullName evidence="4">Type 4 prepilin-like proteins leader peptide-processing enzyme</fullName>
        <ecNumber evidence="4">2.1.1.-</ecNumber>
        <ecNumber evidence="4">3.4.23.43</ecNumber>
    </submittedName>
</protein>
<name>A0A2U3LNV3_9FIRM</name>
<dbReference type="GO" id="GO:0008168">
    <property type="term" value="F:methyltransferase activity"/>
    <property type="evidence" value="ECO:0007669"/>
    <property type="project" value="UniProtKB-KW"/>
</dbReference>
<dbReference type="PANTHER" id="PTHR30487:SF0">
    <property type="entry name" value="PREPILIN LEADER PEPTIDASE_N-METHYLTRANSFERASE-RELATED"/>
    <property type="match status" value="1"/>
</dbReference>
<feature type="transmembrane region" description="Helical" evidence="2">
    <location>
        <begin position="31"/>
        <end position="49"/>
    </location>
</feature>
<evidence type="ECO:0000256" key="1">
    <source>
        <dbReference type="ARBA" id="ARBA00005801"/>
    </source>
</evidence>
<dbReference type="AlphaFoldDB" id="A0A2U3LNV3"/>
<evidence type="ECO:0000256" key="2">
    <source>
        <dbReference type="SAM" id="Phobius"/>
    </source>
</evidence>
<organism evidence="4 5">
    <name type="scientific">Candidatus Desulfosporosinus infrequens</name>
    <dbReference type="NCBI Taxonomy" id="2043169"/>
    <lineage>
        <taxon>Bacteria</taxon>
        <taxon>Bacillati</taxon>
        <taxon>Bacillota</taxon>
        <taxon>Clostridia</taxon>
        <taxon>Eubacteriales</taxon>
        <taxon>Desulfitobacteriaceae</taxon>
        <taxon>Desulfosporosinus</taxon>
    </lineage>
</organism>
<reference evidence="5" key="1">
    <citation type="submission" date="2018-02" db="EMBL/GenBank/DDBJ databases">
        <authorList>
            <person name="Hausmann B."/>
        </authorList>
    </citation>
    <scope>NUCLEOTIDE SEQUENCE [LARGE SCALE GENOMIC DNA]</scope>
    <source>
        <strain evidence="5">Peat soil MAG SbF1</strain>
    </source>
</reference>
<comment type="similarity">
    <text evidence="1">Belongs to the peptidase A24 family.</text>
</comment>
<keyword evidence="2" id="KW-0472">Membrane</keyword>
<accession>A0A2U3LNV3</accession>
<keyword evidence="2" id="KW-1133">Transmembrane helix</keyword>
<dbReference type="EMBL" id="OMOF01000641">
    <property type="protein sequence ID" value="SPF53532.1"/>
    <property type="molecule type" value="Genomic_DNA"/>
</dbReference>
<dbReference type="GO" id="GO:0006465">
    <property type="term" value="P:signal peptide processing"/>
    <property type="evidence" value="ECO:0007669"/>
    <property type="project" value="TreeGrafter"/>
</dbReference>
<dbReference type="PANTHER" id="PTHR30487">
    <property type="entry name" value="TYPE 4 PREPILIN-LIKE PROTEINS LEADER PEPTIDE-PROCESSING ENZYME"/>
    <property type="match status" value="1"/>
</dbReference>
<feature type="transmembrane region" description="Helical" evidence="2">
    <location>
        <begin position="104"/>
        <end position="129"/>
    </location>
</feature>
<keyword evidence="4" id="KW-0489">Methyltransferase</keyword>
<evidence type="ECO:0000313" key="4">
    <source>
        <dbReference type="EMBL" id="SPF53532.1"/>
    </source>
</evidence>
<dbReference type="Gene3D" id="1.20.120.1220">
    <property type="match status" value="1"/>
</dbReference>
<evidence type="ECO:0000259" key="3">
    <source>
        <dbReference type="Pfam" id="PF01478"/>
    </source>
</evidence>
<dbReference type="EC" id="2.1.1.-" evidence="4"/>
<sequence length="131" mass="14100">MLLPDKLTMPLLGVGLVNAALLGMHSFMLSVLSALIAGGFFWLICIAYPQGMGMGDVKFVAALASFLGFPSIFLAVLLASLTGTIVGCVFLLKRKSKLTQQIPFGPYLGFGALMALFWGDKLLALYWSFVF</sequence>
<feature type="transmembrane region" description="Helical" evidence="2">
    <location>
        <begin position="69"/>
        <end position="92"/>
    </location>
</feature>